<keyword evidence="4 5" id="KW-0472">Membrane</keyword>
<keyword evidence="3 5" id="KW-1133">Transmembrane helix</keyword>
<proteinExistence type="predicted"/>
<sequence>MSSKLTLVARILLGLILVVFGANKFYEFLPALPLDENGGAYAFFGALAATGYMIYLIGLVEVIAGILLLTNRSVPFALVILAPISVNVVLFHALLDPSNIAPALLVALLNIYLISRNWGAYKSLF</sequence>
<dbReference type="RefSeq" id="WP_163607561.1">
    <property type="nucleotide sequence ID" value="NZ_JAABOO010000003.1"/>
</dbReference>
<dbReference type="GO" id="GO:0016020">
    <property type="term" value="C:membrane"/>
    <property type="evidence" value="ECO:0007669"/>
    <property type="project" value="UniProtKB-SubCell"/>
</dbReference>
<name>A0A6P0UR80_9FLAO</name>
<dbReference type="Pfam" id="PF07681">
    <property type="entry name" value="DoxX"/>
    <property type="match status" value="1"/>
</dbReference>
<dbReference type="EMBL" id="JAABOO010000003">
    <property type="protein sequence ID" value="NER14269.1"/>
    <property type="molecule type" value="Genomic_DNA"/>
</dbReference>
<evidence type="ECO:0000256" key="2">
    <source>
        <dbReference type="ARBA" id="ARBA00022692"/>
    </source>
</evidence>
<protein>
    <submittedName>
        <fullName evidence="6">DoxX family membrane protein</fullName>
    </submittedName>
</protein>
<comment type="caution">
    <text evidence="6">The sequence shown here is derived from an EMBL/GenBank/DDBJ whole genome shotgun (WGS) entry which is preliminary data.</text>
</comment>
<evidence type="ECO:0000256" key="1">
    <source>
        <dbReference type="ARBA" id="ARBA00004141"/>
    </source>
</evidence>
<comment type="subcellular location">
    <subcellularLocation>
        <location evidence="1">Membrane</location>
        <topology evidence="1">Multi-pass membrane protein</topology>
    </subcellularLocation>
</comment>
<organism evidence="6 7">
    <name type="scientific">Leptobacterium flavescens</name>
    <dbReference type="NCBI Taxonomy" id="472055"/>
    <lineage>
        <taxon>Bacteria</taxon>
        <taxon>Pseudomonadati</taxon>
        <taxon>Bacteroidota</taxon>
        <taxon>Flavobacteriia</taxon>
        <taxon>Flavobacteriales</taxon>
        <taxon>Flavobacteriaceae</taxon>
        <taxon>Leptobacterium</taxon>
    </lineage>
</organism>
<feature type="transmembrane region" description="Helical" evidence="5">
    <location>
        <begin position="76"/>
        <end position="94"/>
    </location>
</feature>
<dbReference type="InterPro" id="IPR032808">
    <property type="entry name" value="DoxX"/>
</dbReference>
<evidence type="ECO:0000313" key="7">
    <source>
        <dbReference type="Proteomes" id="UP000468581"/>
    </source>
</evidence>
<feature type="transmembrane region" description="Helical" evidence="5">
    <location>
        <begin position="40"/>
        <end position="69"/>
    </location>
</feature>
<accession>A0A6P0UR80</accession>
<evidence type="ECO:0000313" key="6">
    <source>
        <dbReference type="EMBL" id="NER14269.1"/>
    </source>
</evidence>
<reference evidence="6 7" key="1">
    <citation type="submission" date="2020-01" db="EMBL/GenBank/DDBJ databases">
        <title>Leptobacterium flavescens.</title>
        <authorList>
            <person name="Wang G."/>
        </authorList>
    </citation>
    <scope>NUCLEOTIDE SEQUENCE [LARGE SCALE GENOMIC DNA]</scope>
    <source>
        <strain evidence="6 7">KCTC 22160</strain>
    </source>
</reference>
<keyword evidence="2 5" id="KW-0812">Transmembrane</keyword>
<dbReference type="AlphaFoldDB" id="A0A6P0UR80"/>
<evidence type="ECO:0000256" key="4">
    <source>
        <dbReference type="ARBA" id="ARBA00023136"/>
    </source>
</evidence>
<dbReference type="Proteomes" id="UP000468581">
    <property type="component" value="Unassembled WGS sequence"/>
</dbReference>
<evidence type="ECO:0000256" key="3">
    <source>
        <dbReference type="ARBA" id="ARBA00022989"/>
    </source>
</evidence>
<gene>
    <name evidence="6" type="ORF">GWK08_12520</name>
</gene>
<feature type="transmembrane region" description="Helical" evidence="5">
    <location>
        <begin position="100"/>
        <end position="119"/>
    </location>
</feature>
<keyword evidence="7" id="KW-1185">Reference proteome</keyword>
<evidence type="ECO:0000256" key="5">
    <source>
        <dbReference type="SAM" id="Phobius"/>
    </source>
</evidence>